<sequence>MITYTYRAKVVRKLLKRGLLVCPDTRDAFQKVAGLALEEQRPCPSDIGSHLQAQATISHRH</sequence>
<gene>
    <name evidence="1" type="ORF">TAPDE_000987</name>
</gene>
<evidence type="ECO:0000313" key="2">
    <source>
        <dbReference type="Proteomes" id="UP000013776"/>
    </source>
</evidence>
<dbReference type="VEuPathDB" id="FungiDB:TAPDE_000987-2"/>
<name>R5A1M3_TAPDE</name>
<dbReference type="EMBL" id="CAHR02000032">
    <property type="protein sequence ID" value="CCX35412.1"/>
    <property type="molecule type" value="Genomic_DNA"/>
</dbReference>
<dbReference type="Proteomes" id="UP000013776">
    <property type="component" value="Unassembled WGS sequence"/>
</dbReference>
<dbReference type="AlphaFoldDB" id="R5A1M3"/>
<protein>
    <submittedName>
        <fullName evidence="1">Rad51</fullName>
    </submittedName>
</protein>
<accession>R5A1M3</accession>
<keyword evidence="2" id="KW-1185">Reference proteome</keyword>
<proteinExistence type="predicted"/>
<comment type="caution">
    <text evidence="1">The sequence shown here is derived from an EMBL/GenBank/DDBJ whole genome shotgun (WGS) entry which is preliminary data.</text>
</comment>
<reference evidence="1 2" key="1">
    <citation type="journal article" date="2013" name="MBio">
        <title>Genome sequencing of the plant pathogen Taphrina deformans, the causal agent of peach leaf curl.</title>
        <authorList>
            <person name="Cisse O.H."/>
            <person name="Almeida J.M.G.C.F."/>
            <person name="Fonseca A."/>
            <person name="Kumar A.A."/>
            <person name="Salojaervi J."/>
            <person name="Overmyer K."/>
            <person name="Hauser P.M."/>
            <person name="Pagni M."/>
        </authorList>
    </citation>
    <scope>NUCLEOTIDE SEQUENCE [LARGE SCALE GENOMIC DNA]</scope>
    <source>
        <strain evidence="2">PYCC 5710 / ATCC 11124 / CBS 356.35 / IMI 108563 / JCM 9778 / NBRC 8474</strain>
    </source>
</reference>
<organism evidence="1 2">
    <name type="scientific">Taphrina deformans (strain PYCC 5710 / ATCC 11124 / CBS 356.35 / IMI 108563 / JCM 9778 / NBRC 8474)</name>
    <name type="common">Peach leaf curl fungus</name>
    <name type="synonym">Lalaria deformans</name>
    <dbReference type="NCBI Taxonomy" id="1097556"/>
    <lineage>
        <taxon>Eukaryota</taxon>
        <taxon>Fungi</taxon>
        <taxon>Dikarya</taxon>
        <taxon>Ascomycota</taxon>
        <taxon>Taphrinomycotina</taxon>
        <taxon>Taphrinomycetes</taxon>
        <taxon>Taphrinales</taxon>
        <taxon>Taphrinaceae</taxon>
        <taxon>Taphrina</taxon>
    </lineage>
</organism>
<evidence type="ECO:0000313" key="1">
    <source>
        <dbReference type="EMBL" id="CCX35412.1"/>
    </source>
</evidence>